<reference evidence="1" key="1">
    <citation type="submission" date="2020-03" db="EMBL/GenBank/DDBJ databases">
        <authorList>
            <person name="Weist P."/>
        </authorList>
    </citation>
    <scope>NUCLEOTIDE SEQUENCE</scope>
</reference>
<comment type="caution">
    <text evidence="1">The sequence shown here is derived from an EMBL/GenBank/DDBJ whole genome shotgun (WGS) entry which is preliminary data.</text>
</comment>
<accession>A0A9N7UV67</accession>
<keyword evidence="2" id="KW-1185">Reference proteome</keyword>
<evidence type="ECO:0000313" key="1">
    <source>
        <dbReference type="EMBL" id="CAB1436877.1"/>
    </source>
</evidence>
<gene>
    <name evidence="1" type="ORF">PLEPLA_LOCUS24910</name>
</gene>
<dbReference type="EMBL" id="CADEAL010001952">
    <property type="protein sequence ID" value="CAB1436877.1"/>
    <property type="molecule type" value="Genomic_DNA"/>
</dbReference>
<evidence type="ECO:0000313" key="2">
    <source>
        <dbReference type="Proteomes" id="UP001153269"/>
    </source>
</evidence>
<name>A0A9N7UV67_PLEPL</name>
<sequence>MWGEQHHRRPPGARDLIAAVRRADVRRLLLQTHNDYTIMEIDRTGGASESLSPVSISRFHSADISGDAVSRPARAQSLLLHLSHRSQGASELPRDHGPFLEMLLNHHNPPRVFAFKVLLEDRRDTMSELRPSHPLRGSDVSSSAEFKCSAALCTSSLPTHLNPIPPVFEALVVLLDPTS</sequence>
<proteinExistence type="predicted"/>
<protein>
    <submittedName>
        <fullName evidence="1">Uncharacterized protein</fullName>
    </submittedName>
</protein>
<organism evidence="1 2">
    <name type="scientific">Pleuronectes platessa</name>
    <name type="common">European plaice</name>
    <dbReference type="NCBI Taxonomy" id="8262"/>
    <lineage>
        <taxon>Eukaryota</taxon>
        <taxon>Metazoa</taxon>
        <taxon>Chordata</taxon>
        <taxon>Craniata</taxon>
        <taxon>Vertebrata</taxon>
        <taxon>Euteleostomi</taxon>
        <taxon>Actinopterygii</taxon>
        <taxon>Neopterygii</taxon>
        <taxon>Teleostei</taxon>
        <taxon>Neoteleostei</taxon>
        <taxon>Acanthomorphata</taxon>
        <taxon>Carangaria</taxon>
        <taxon>Pleuronectiformes</taxon>
        <taxon>Pleuronectoidei</taxon>
        <taxon>Pleuronectidae</taxon>
        <taxon>Pleuronectes</taxon>
    </lineage>
</organism>
<dbReference type="AlphaFoldDB" id="A0A9N7UV67"/>
<dbReference type="Proteomes" id="UP001153269">
    <property type="component" value="Unassembled WGS sequence"/>
</dbReference>